<evidence type="ECO:0000256" key="2">
    <source>
        <dbReference type="ARBA" id="ARBA00023043"/>
    </source>
</evidence>
<dbReference type="PROSITE" id="PS50097">
    <property type="entry name" value="BTB"/>
    <property type="match status" value="1"/>
</dbReference>
<dbReference type="Gene3D" id="3.30.710.10">
    <property type="entry name" value="Potassium Channel Kv1.1, Chain A"/>
    <property type="match status" value="1"/>
</dbReference>
<protein>
    <recommendedName>
        <fullName evidence="3">BTB domain-containing protein</fullName>
    </recommendedName>
</protein>
<dbReference type="SUPFAM" id="SSF54695">
    <property type="entry name" value="POZ domain"/>
    <property type="match status" value="1"/>
</dbReference>
<dbReference type="PANTHER" id="PTHR24123">
    <property type="entry name" value="ANKYRIN REPEAT-CONTAINING"/>
    <property type="match status" value="1"/>
</dbReference>
<gene>
    <name evidence="4" type="ORF">C9374_008811</name>
</gene>
<proteinExistence type="predicted"/>
<dbReference type="SMART" id="SM00248">
    <property type="entry name" value="ANK"/>
    <property type="match status" value="2"/>
</dbReference>
<name>A0AA88KH21_NAELO</name>
<dbReference type="EMBL" id="PYSW02000036">
    <property type="protein sequence ID" value="KAG2377726.1"/>
    <property type="molecule type" value="Genomic_DNA"/>
</dbReference>
<sequence length="535" mass="61724">MTFKKACELIWDEDIESLRKMKKFSSFINTTDDEGYTLLCLACESGLLEVAKFLLSVTGIDVNKSTTVSGYHHQQRKKYCKVFTESKWSYNFTSRVYKDEQAKSPLQIACEEEYIEIVKLLLQHSNIRIDDGAKQAAIKSGIGDLEQLQVTTRLQQQCLFLQRDVIISLNKPSGMNENDQLFGTSIIVFKPLLSKLLPSFHNQVIENKKFIESLNEKEVTILQSIIDFVIFGSSNLTVNNEETSLIVLALLSQVKGDLVDLKTKSLDYIIDAIHFENILDILDALNLHLKREEQIFGRETSFRDQSVLQQLKDYCLNYIGANSDKPGFEKYIENDENNRCTFELVKSFFKRKVVKRVSIHELPNNISQTPLYDLYQEKTDMDAEIQLSNGKSVKCHKTILSSKVPYFRTLFSGNWNNTLDVYGEELEYIIQYCYGFVSKVPDHLMIPLMKKAHEYELEELLKVLQSAFTIYMDNFFETAQSLEDYLDDPTFNQVKTKLVDFGIRNKKCLFTKVNADLLRRLPKLDTEILLALANN</sequence>
<dbReference type="InterPro" id="IPR002110">
    <property type="entry name" value="Ankyrin_rpt"/>
</dbReference>
<comment type="caution">
    <text evidence="4">The sequence shown here is derived from an EMBL/GenBank/DDBJ whole genome shotgun (WGS) entry which is preliminary data.</text>
</comment>
<evidence type="ECO:0000313" key="5">
    <source>
        <dbReference type="Proteomes" id="UP000816034"/>
    </source>
</evidence>
<dbReference type="Pfam" id="PF00651">
    <property type="entry name" value="BTB"/>
    <property type="match status" value="1"/>
</dbReference>
<dbReference type="InterPro" id="IPR011333">
    <property type="entry name" value="SKP1/BTB/POZ_sf"/>
</dbReference>
<accession>A0AA88KH21</accession>
<keyword evidence="5" id="KW-1185">Reference proteome</keyword>
<evidence type="ECO:0000259" key="3">
    <source>
        <dbReference type="PROSITE" id="PS50097"/>
    </source>
</evidence>
<keyword evidence="2" id="KW-0040">ANK repeat</keyword>
<dbReference type="Pfam" id="PF00023">
    <property type="entry name" value="Ank"/>
    <property type="match status" value="2"/>
</dbReference>
<feature type="domain" description="BTB" evidence="3">
    <location>
        <begin position="381"/>
        <end position="442"/>
    </location>
</feature>
<dbReference type="InterPro" id="IPR051165">
    <property type="entry name" value="Multifunctional_ANK_Repeat"/>
</dbReference>
<evidence type="ECO:0000313" key="4">
    <source>
        <dbReference type="EMBL" id="KAG2377726.1"/>
    </source>
</evidence>
<dbReference type="Proteomes" id="UP000816034">
    <property type="component" value="Unassembled WGS sequence"/>
</dbReference>
<dbReference type="Gene3D" id="1.25.40.20">
    <property type="entry name" value="Ankyrin repeat-containing domain"/>
    <property type="match status" value="1"/>
</dbReference>
<organism evidence="4 5">
    <name type="scientific">Naegleria lovaniensis</name>
    <name type="common">Amoeba</name>
    <dbReference type="NCBI Taxonomy" id="51637"/>
    <lineage>
        <taxon>Eukaryota</taxon>
        <taxon>Discoba</taxon>
        <taxon>Heterolobosea</taxon>
        <taxon>Tetramitia</taxon>
        <taxon>Eutetramitia</taxon>
        <taxon>Vahlkampfiidae</taxon>
        <taxon>Naegleria</taxon>
    </lineage>
</organism>
<dbReference type="InterPro" id="IPR036770">
    <property type="entry name" value="Ankyrin_rpt-contain_sf"/>
</dbReference>
<dbReference type="RefSeq" id="XP_044544988.1">
    <property type="nucleotide sequence ID" value="XM_044698929.1"/>
</dbReference>
<dbReference type="InterPro" id="IPR000210">
    <property type="entry name" value="BTB/POZ_dom"/>
</dbReference>
<dbReference type="SUPFAM" id="SSF48403">
    <property type="entry name" value="Ankyrin repeat"/>
    <property type="match status" value="1"/>
</dbReference>
<dbReference type="AlphaFoldDB" id="A0AA88KH21"/>
<keyword evidence="1" id="KW-0677">Repeat</keyword>
<evidence type="ECO:0000256" key="1">
    <source>
        <dbReference type="ARBA" id="ARBA00022737"/>
    </source>
</evidence>
<reference evidence="4 5" key="1">
    <citation type="journal article" date="2018" name="BMC Genomics">
        <title>The genome of Naegleria lovaniensis, the basis for a comparative approach to unravel pathogenicity factors of the human pathogenic amoeba N. fowleri.</title>
        <authorList>
            <person name="Liechti N."/>
            <person name="Schurch N."/>
            <person name="Bruggmann R."/>
            <person name="Wittwer M."/>
        </authorList>
    </citation>
    <scope>NUCLEOTIDE SEQUENCE [LARGE SCALE GENOMIC DNA]</scope>
    <source>
        <strain evidence="4 5">ATCC 30569</strain>
    </source>
</reference>
<dbReference type="GeneID" id="68101265"/>